<dbReference type="Proteomes" id="UP000693981">
    <property type="component" value="Unassembled WGS sequence"/>
</dbReference>
<evidence type="ECO:0000313" key="3">
    <source>
        <dbReference type="Proteomes" id="UP000693981"/>
    </source>
</evidence>
<evidence type="ECO:0000256" key="1">
    <source>
        <dbReference type="SAM" id="MobiDB-lite"/>
    </source>
</evidence>
<keyword evidence="3" id="KW-1185">Reference proteome</keyword>
<dbReference type="EMBL" id="JAGDFL010000288">
    <property type="protein sequence ID" value="KAG7394230.1"/>
    <property type="molecule type" value="Genomic_DNA"/>
</dbReference>
<gene>
    <name evidence="2" type="ORF">PHYBOEH_005454</name>
</gene>
<proteinExistence type="predicted"/>
<dbReference type="AlphaFoldDB" id="A0A8T1WQZ3"/>
<feature type="compositionally biased region" description="Polar residues" evidence="1">
    <location>
        <begin position="51"/>
        <end position="61"/>
    </location>
</feature>
<organism evidence="2 3">
    <name type="scientific">Phytophthora boehmeriae</name>
    <dbReference type="NCBI Taxonomy" id="109152"/>
    <lineage>
        <taxon>Eukaryota</taxon>
        <taxon>Sar</taxon>
        <taxon>Stramenopiles</taxon>
        <taxon>Oomycota</taxon>
        <taxon>Peronosporomycetes</taxon>
        <taxon>Peronosporales</taxon>
        <taxon>Peronosporaceae</taxon>
        <taxon>Phytophthora</taxon>
    </lineage>
</organism>
<feature type="region of interest" description="Disordered" evidence="1">
    <location>
        <begin position="48"/>
        <end position="67"/>
    </location>
</feature>
<protein>
    <submittedName>
        <fullName evidence="2">Uncharacterized protein</fullName>
    </submittedName>
</protein>
<accession>A0A8T1WQZ3</accession>
<evidence type="ECO:0000313" key="2">
    <source>
        <dbReference type="EMBL" id="KAG7394230.1"/>
    </source>
</evidence>
<reference evidence="2" key="1">
    <citation type="submission" date="2021-02" db="EMBL/GenBank/DDBJ databases">
        <authorList>
            <person name="Palmer J.M."/>
        </authorList>
    </citation>
    <scope>NUCLEOTIDE SEQUENCE</scope>
    <source>
        <strain evidence="2">SCRP23</strain>
    </source>
</reference>
<sequence>MKPKDERHSYLVGMCNHVGPGAYTIPSTFRRRMPNKLIRAVQRENYGREFASTQQGTVSTAHSHRARRDELRRVLQLELDCNDQHQSEDVSSVSPQKADRNRVNSPGGRSANSRSSSPRHRKVSEDIADIVADFGEQQSSIETSDNNDRKHQHYAFTPPLTYQHYLMTTSYMERLKQQQRQRAASQ</sequence>
<dbReference type="OrthoDB" id="114663at2759"/>
<name>A0A8T1WQZ3_9STRA</name>
<comment type="caution">
    <text evidence="2">The sequence shown here is derived from an EMBL/GenBank/DDBJ whole genome shotgun (WGS) entry which is preliminary data.</text>
</comment>
<feature type="region of interest" description="Disordered" evidence="1">
    <location>
        <begin position="82"/>
        <end position="123"/>
    </location>
</feature>